<organism evidence="5 6">
    <name type="scientific">Tolypocladium ophioglossoides (strain CBS 100239)</name>
    <name type="common">Snaketongue truffleclub</name>
    <name type="synonym">Elaphocordyceps ophioglossoides</name>
    <dbReference type="NCBI Taxonomy" id="1163406"/>
    <lineage>
        <taxon>Eukaryota</taxon>
        <taxon>Fungi</taxon>
        <taxon>Dikarya</taxon>
        <taxon>Ascomycota</taxon>
        <taxon>Pezizomycotina</taxon>
        <taxon>Sordariomycetes</taxon>
        <taxon>Hypocreomycetidae</taxon>
        <taxon>Hypocreales</taxon>
        <taxon>Ophiocordycipitaceae</taxon>
        <taxon>Tolypocladium</taxon>
    </lineage>
</organism>
<keyword evidence="5" id="KW-0808">Transferase</keyword>
<dbReference type="Proteomes" id="UP000036947">
    <property type="component" value="Unassembled WGS sequence"/>
</dbReference>
<dbReference type="GO" id="GO:0016301">
    <property type="term" value="F:kinase activity"/>
    <property type="evidence" value="ECO:0007669"/>
    <property type="project" value="UniProtKB-KW"/>
</dbReference>
<proteinExistence type="predicted"/>
<feature type="domain" description="Peptidase A2" evidence="4">
    <location>
        <begin position="93"/>
        <end position="105"/>
    </location>
</feature>
<dbReference type="InterPro" id="IPR002110">
    <property type="entry name" value="Ankyrin_rpt"/>
</dbReference>
<dbReference type="PANTHER" id="PTHR24124">
    <property type="entry name" value="ANKYRIN REPEAT FAMILY A"/>
    <property type="match status" value="1"/>
</dbReference>
<dbReference type="EMBL" id="LFRF01000003">
    <property type="protein sequence ID" value="KND93777.1"/>
    <property type="molecule type" value="Genomic_DNA"/>
</dbReference>
<dbReference type="AlphaFoldDB" id="A0A0L0NI16"/>
<dbReference type="PROSITE" id="PS50175">
    <property type="entry name" value="ASP_PROT_RETROV"/>
    <property type="match status" value="1"/>
</dbReference>
<keyword evidence="5" id="KW-0418">Kinase</keyword>
<dbReference type="OrthoDB" id="823504at2759"/>
<evidence type="ECO:0000313" key="6">
    <source>
        <dbReference type="Proteomes" id="UP000036947"/>
    </source>
</evidence>
<evidence type="ECO:0000256" key="2">
    <source>
        <dbReference type="ARBA" id="ARBA00023043"/>
    </source>
</evidence>
<dbReference type="GO" id="GO:0005634">
    <property type="term" value="C:nucleus"/>
    <property type="evidence" value="ECO:0007669"/>
    <property type="project" value="TreeGrafter"/>
</dbReference>
<dbReference type="InterPro" id="IPR036770">
    <property type="entry name" value="Ankyrin_rpt-contain_sf"/>
</dbReference>
<dbReference type="Gene3D" id="1.25.40.20">
    <property type="entry name" value="Ankyrin repeat-containing domain"/>
    <property type="match status" value="1"/>
</dbReference>
<reference evidence="5 6" key="1">
    <citation type="journal article" date="2015" name="BMC Genomics">
        <title>The genome of the truffle-parasite Tolypocladium ophioglossoides and the evolution of antifungal peptaibiotics.</title>
        <authorList>
            <person name="Quandt C.A."/>
            <person name="Bushley K.E."/>
            <person name="Spatafora J.W."/>
        </authorList>
    </citation>
    <scope>NUCLEOTIDE SEQUENCE [LARGE SCALE GENOMIC DNA]</scope>
    <source>
        <strain evidence="5 6">CBS 100239</strain>
    </source>
</reference>
<keyword evidence="2 3" id="KW-0040">ANK repeat</keyword>
<name>A0A0L0NI16_TOLOC</name>
<accession>A0A0L0NI16</accession>
<dbReference type="SUPFAM" id="SSF48403">
    <property type="entry name" value="Ankyrin repeat"/>
    <property type="match status" value="1"/>
</dbReference>
<evidence type="ECO:0000256" key="1">
    <source>
        <dbReference type="ARBA" id="ARBA00022737"/>
    </source>
</evidence>
<dbReference type="GO" id="GO:0006508">
    <property type="term" value="P:proteolysis"/>
    <property type="evidence" value="ECO:0007669"/>
    <property type="project" value="InterPro"/>
</dbReference>
<dbReference type="SMART" id="SM00248">
    <property type="entry name" value="ANK"/>
    <property type="match status" value="3"/>
</dbReference>
<evidence type="ECO:0000259" key="4">
    <source>
        <dbReference type="PROSITE" id="PS50175"/>
    </source>
</evidence>
<dbReference type="PANTHER" id="PTHR24124:SF14">
    <property type="entry name" value="CHROMOSOME UNDETERMINED SCAFFOLD_25, WHOLE GENOME SHOTGUN SEQUENCE"/>
    <property type="match status" value="1"/>
</dbReference>
<dbReference type="Pfam" id="PF12796">
    <property type="entry name" value="Ank_2"/>
    <property type="match status" value="1"/>
</dbReference>
<sequence>MCLPKPSAPERLRSIAQHLLSSPRERRGADVKAIKANGETALHLAVAKALIFSSLEPVVEILINAGADVSAAIFTTGETPLHLAAAKGGETLTRLLLDSGADDSVRNSDGKTPLHLAEANRNVKKALIRQAIDLDEDETELYEVYTARLEAVALLLQMARAEPLRQELKA</sequence>
<dbReference type="PROSITE" id="PS50297">
    <property type="entry name" value="ANK_REP_REGION"/>
    <property type="match status" value="2"/>
</dbReference>
<keyword evidence="6" id="KW-1185">Reference proteome</keyword>
<dbReference type="GO" id="GO:0004190">
    <property type="term" value="F:aspartic-type endopeptidase activity"/>
    <property type="evidence" value="ECO:0007669"/>
    <property type="project" value="InterPro"/>
</dbReference>
<protein>
    <submittedName>
        <fullName evidence="5">Serine/threonine-protein kinase TNNI3K</fullName>
    </submittedName>
</protein>
<dbReference type="GO" id="GO:0010468">
    <property type="term" value="P:regulation of gene expression"/>
    <property type="evidence" value="ECO:0007669"/>
    <property type="project" value="TreeGrafter"/>
</dbReference>
<dbReference type="InterPro" id="IPR001995">
    <property type="entry name" value="Peptidase_A2_cat"/>
</dbReference>
<keyword evidence="1" id="KW-0677">Repeat</keyword>
<evidence type="ECO:0000313" key="5">
    <source>
        <dbReference type="EMBL" id="KND93777.1"/>
    </source>
</evidence>
<dbReference type="PROSITE" id="PS50088">
    <property type="entry name" value="ANK_REPEAT"/>
    <property type="match status" value="2"/>
</dbReference>
<comment type="caution">
    <text evidence="5">The sequence shown here is derived from an EMBL/GenBank/DDBJ whole genome shotgun (WGS) entry which is preliminary data.</text>
</comment>
<feature type="repeat" description="ANK" evidence="3">
    <location>
        <begin position="37"/>
        <end position="71"/>
    </location>
</feature>
<gene>
    <name evidence="5" type="ORF">TOPH_01495</name>
</gene>
<dbReference type="STRING" id="1163406.A0A0L0NI16"/>
<evidence type="ECO:0000256" key="3">
    <source>
        <dbReference type="PROSITE-ProRule" id="PRU00023"/>
    </source>
</evidence>
<feature type="repeat" description="ANK" evidence="3">
    <location>
        <begin position="76"/>
        <end position="108"/>
    </location>
</feature>